<accession>A0A0E0K278</accession>
<evidence type="ECO:0000256" key="1">
    <source>
        <dbReference type="SAM" id="MobiDB-lite"/>
    </source>
</evidence>
<evidence type="ECO:0000313" key="3">
    <source>
        <dbReference type="Proteomes" id="UP000026962"/>
    </source>
</evidence>
<evidence type="ECO:0000313" key="2">
    <source>
        <dbReference type="EnsemblPlants" id="OPUNC02G21450.1"/>
    </source>
</evidence>
<dbReference type="Proteomes" id="UP000026962">
    <property type="component" value="Chromosome 2"/>
</dbReference>
<feature type="region of interest" description="Disordered" evidence="1">
    <location>
        <begin position="59"/>
        <end position="81"/>
    </location>
</feature>
<dbReference type="EnsemblPlants" id="OPUNC02G21450.1">
    <property type="protein sequence ID" value="OPUNC02G21450.1"/>
    <property type="gene ID" value="OPUNC02G21450"/>
</dbReference>
<reference evidence="2" key="2">
    <citation type="submission" date="2018-05" db="EMBL/GenBank/DDBJ databases">
        <title>OpunRS2 (Oryza punctata Reference Sequence Version 2).</title>
        <authorList>
            <person name="Zhang J."/>
            <person name="Kudrna D."/>
            <person name="Lee S."/>
            <person name="Talag J."/>
            <person name="Welchert J."/>
            <person name="Wing R.A."/>
        </authorList>
    </citation>
    <scope>NUCLEOTIDE SEQUENCE [LARGE SCALE GENOMIC DNA]</scope>
</reference>
<protein>
    <submittedName>
        <fullName evidence="2">Uncharacterized protein</fullName>
    </submittedName>
</protein>
<feature type="compositionally biased region" description="Acidic residues" evidence="1">
    <location>
        <begin position="59"/>
        <end position="69"/>
    </location>
</feature>
<dbReference type="AlphaFoldDB" id="A0A0E0K278"/>
<dbReference type="HOGENOM" id="CLU_1780261_0_0_1"/>
<proteinExistence type="predicted"/>
<reference evidence="2" key="1">
    <citation type="submission" date="2015-04" db="UniProtKB">
        <authorList>
            <consortium name="EnsemblPlants"/>
        </authorList>
    </citation>
    <scope>IDENTIFICATION</scope>
</reference>
<keyword evidence="3" id="KW-1185">Reference proteome</keyword>
<sequence>MVEGLPVELPIVDVAARLDGKSSELPENGGLLKDAEESQDLGGNPVAELTLHEGKEVILVDDNDSEQEDGGSGKLDENAPRDFLRSSFVTDESNMIQGAPSASHLESPHLGVQGSIDLMAQADSQGYGNQWPYPTLQVFLQIYIYKEMTDMAIFQDNSMLRTAARRGV</sequence>
<organism evidence="2">
    <name type="scientific">Oryza punctata</name>
    <name type="common">Red rice</name>
    <dbReference type="NCBI Taxonomy" id="4537"/>
    <lineage>
        <taxon>Eukaryota</taxon>
        <taxon>Viridiplantae</taxon>
        <taxon>Streptophyta</taxon>
        <taxon>Embryophyta</taxon>
        <taxon>Tracheophyta</taxon>
        <taxon>Spermatophyta</taxon>
        <taxon>Magnoliopsida</taxon>
        <taxon>Liliopsida</taxon>
        <taxon>Poales</taxon>
        <taxon>Poaceae</taxon>
        <taxon>BOP clade</taxon>
        <taxon>Oryzoideae</taxon>
        <taxon>Oryzeae</taxon>
        <taxon>Oryzinae</taxon>
        <taxon>Oryza</taxon>
    </lineage>
</organism>
<name>A0A0E0K278_ORYPU</name>
<feature type="region of interest" description="Disordered" evidence="1">
    <location>
        <begin position="19"/>
        <end position="42"/>
    </location>
</feature>
<dbReference type="Gramene" id="OPUNC02G21450.1">
    <property type="protein sequence ID" value="OPUNC02G21450.1"/>
    <property type="gene ID" value="OPUNC02G21450"/>
</dbReference>